<keyword evidence="2" id="KW-1185">Reference proteome</keyword>
<reference evidence="1" key="1">
    <citation type="submission" date="2010-05" db="EMBL/GenBank/DDBJ databases">
        <title>The draft genome of Desulfonatronospira thiodismutans ASO3-1.</title>
        <authorList>
            <consortium name="US DOE Joint Genome Institute (JGI-PGF)"/>
            <person name="Lucas S."/>
            <person name="Copeland A."/>
            <person name="Lapidus A."/>
            <person name="Cheng J.-F."/>
            <person name="Bruce D."/>
            <person name="Goodwin L."/>
            <person name="Pitluck S."/>
            <person name="Chertkov O."/>
            <person name="Brettin T."/>
            <person name="Detter J.C."/>
            <person name="Han C."/>
            <person name="Land M.L."/>
            <person name="Hauser L."/>
            <person name="Kyrpides N."/>
            <person name="Mikhailova N."/>
            <person name="Muyzer G."/>
            <person name="Woyke T."/>
        </authorList>
    </citation>
    <scope>NUCLEOTIDE SEQUENCE [LARGE SCALE GENOMIC DNA]</scope>
    <source>
        <strain evidence="1">ASO3-1</strain>
    </source>
</reference>
<dbReference type="RefSeq" id="WP_008869939.1">
    <property type="nucleotide sequence ID" value="NZ_ACJN02000002.1"/>
</dbReference>
<protein>
    <submittedName>
        <fullName evidence="1">Rv0623 family protein transcription factor</fullName>
    </submittedName>
</protein>
<accession>D6SPE3</accession>
<dbReference type="InterPro" id="IPR011660">
    <property type="entry name" value="VapB-like"/>
</dbReference>
<dbReference type="Pfam" id="PF07704">
    <property type="entry name" value="PSK_trans_fac"/>
    <property type="match status" value="1"/>
</dbReference>
<sequence>MALSIRNPEAERLAREVAARSGENITQAIIHSLEERLQRLGHQQQAAARLEELQAIAGRCQALPDLDQRSEEEILGYDEHGAC</sequence>
<gene>
    <name evidence="1" type="ORF">Dthio_PD1991</name>
</gene>
<evidence type="ECO:0000313" key="1">
    <source>
        <dbReference type="EMBL" id="EFI34619.1"/>
    </source>
</evidence>
<dbReference type="AlphaFoldDB" id="D6SPE3"/>
<organism evidence="1 2">
    <name type="scientific">Desulfonatronospira thiodismutans ASO3-1</name>
    <dbReference type="NCBI Taxonomy" id="555779"/>
    <lineage>
        <taxon>Bacteria</taxon>
        <taxon>Pseudomonadati</taxon>
        <taxon>Thermodesulfobacteriota</taxon>
        <taxon>Desulfovibrionia</taxon>
        <taxon>Desulfovibrionales</taxon>
        <taxon>Desulfonatronovibrionaceae</taxon>
        <taxon>Desulfonatronospira</taxon>
    </lineage>
</organism>
<dbReference type="Proteomes" id="UP000005496">
    <property type="component" value="Unassembled WGS sequence"/>
</dbReference>
<name>D6SPE3_9BACT</name>
<dbReference type="eggNOG" id="COG4423">
    <property type="taxonomic scope" value="Bacteria"/>
</dbReference>
<evidence type="ECO:0000313" key="2">
    <source>
        <dbReference type="Proteomes" id="UP000005496"/>
    </source>
</evidence>
<dbReference type="EMBL" id="ACJN02000002">
    <property type="protein sequence ID" value="EFI34619.1"/>
    <property type="molecule type" value="Genomic_DNA"/>
</dbReference>
<comment type="caution">
    <text evidence="1">The sequence shown here is derived from an EMBL/GenBank/DDBJ whole genome shotgun (WGS) entry which is preliminary data.</text>
</comment>
<proteinExistence type="predicted"/>